<dbReference type="EMBL" id="AUZY01001094">
    <property type="protein sequence ID" value="EQD76265.1"/>
    <property type="molecule type" value="Genomic_DNA"/>
</dbReference>
<dbReference type="Gene3D" id="2.40.50.140">
    <property type="entry name" value="Nucleic acid-binding proteins"/>
    <property type="match status" value="1"/>
</dbReference>
<accession>T1D1G4</accession>
<proteinExistence type="inferred from homology"/>
<sequence length="140" mass="15259">MNKIIITGHLGANPESRYMPDGKLVASVSVAVRAQKKDTKPDWFRVVFFDKLADTATQYLKKGTHVAVGGHLQVKKYTGRDGTEKTAVEVVARELEMLSPRQGGGESAPATESAAPRGVRQEPALPEERFAPPDDDDIPF</sequence>
<reference evidence="3" key="1">
    <citation type="submission" date="2013-08" db="EMBL/GenBank/DDBJ databases">
        <authorList>
            <person name="Mendez C."/>
            <person name="Richter M."/>
            <person name="Ferrer M."/>
            <person name="Sanchez J."/>
        </authorList>
    </citation>
    <scope>NUCLEOTIDE SEQUENCE</scope>
</reference>
<dbReference type="NCBIfam" id="TIGR00621">
    <property type="entry name" value="ssb"/>
    <property type="match status" value="1"/>
</dbReference>
<reference evidence="3" key="2">
    <citation type="journal article" date="2014" name="ISME J.">
        <title>Microbial stratification in low pH oxic and suboxic macroscopic growths along an acid mine drainage.</title>
        <authorList>
            <person name="Mendez-Garcia C."/>
            <person name="Mesa V."/>
            <person name="Sprenger R.R."/>
            <person name="Richter M."/>
            <person name="Diez M.S."/>
            <person name="Solano J."/>
            <person name="Bargiela R."/>
            <person name="Golyshina O.V."/>
            <person name="Manteca A."/>
            <person name="Ramos J.L."/>
            <person name="Gallego J.R."/>
            <person name="Llorente I."/>
            <person name="Martins Dos Santos V.A."/>
            <person name="Jensen O.N."/>
            <person name="Pelaez A.I."/>
            <person name="Sanchez J."/>
            <person name="Ferrer M."/>
        </authorList>
    </citation>
    <scope>NUCLEOTIDE SEQUENCE</scope>
</reference>
<dbReference type="PANTHER" id="PTHR10302:SF27">
    <property type="entry name" value="SINGLE-STRANDED DNA-BINDING PROTEIN"/>
    <property type="match status" value="1"/>
</dbReference>
<dbReference type="InterPro" id="IPR011344">
    <property type="entry name" value="ssDNA-bd"/>
</dbReference>
<dbReference type="AlphaFoldDB" id="T1D1G4"/>
<name>T1D1G4_9ZZZZ</name>
<keyword evidence="1 3" id="KW-0238">DNA-binding</keyword>
<dbReference type="PIRSF" id="PIRSF002070">
    <property type="entry name" value="SSB"/>
    <property type="match status" value="1"/>
</dbReference>
<dbReference type="GO" id="GO:0003697">
    <property type="term" value="F:single-stranded DNA binding"/>
    <property type="evidence" value="ECO:0007669"/>
    <property type="project" value="InterPro"/>
</dbReference>
<dbReference type="HAMAP" id="MF_00984">
    <property type="entry name" value="SSB"/>
    <property type="match status" value="1"/>
</dbReference>
<dbReference type="InterPro" id="IPR000424">
    <property type="entry name" value="Primosome_PriB/ssb"/>
</dbReference>
<evidence type="ECO:0000256" key="2">
    <source>
        <dbReference type="SAM" id="MobiDB-lite"/>
    </source>
</evidence>
<feature type="region of interest" description="Disordered" evidence="2">
    <location>
        <begin position="96"/>
        <end position="140"/>
    </location>
</feature>
<evidence type="ECO:0000313" key="3">
    <source>
        <dbReference type="EMBL" id="EQD76265.1"/>
    </source>
</evidence>
<dbReference type="CDD" id="cd04496">
    <property type="entry name" value="SSB_OBF"/>
    <property type="match status" value="1"/>
</dbReference>
<dbReference type="Pfam" id="PF00436">
    <property type="entry name" value="SSB"/>
    <property type="match status" value="1"/>
</dbReference>
<dbReference type="InterPro" id="IPR012340">
    <property type="entry name" value="NA-bd_OB-fold"/>
</dbReference>
<evidence type="ECO:0000256" key="1">
    <source>
        <dbReference type="ARBA" id="ARBA00023125"/>
    </source>
</evidence>
<dbReference type="GO" id="GO:0006260">
    <property type="term" value="P:DNA replication"/>
    <property type="evidence" value="ECO:0007669"/>
    <property type="project" value="InterPro"/>
</dbReference>
<organism evidence="3">
    <name type="scientific">mine drainage metagenome</name>
    <dbReference type="NCBI Taxonomy" id="410659"/>
    <lineage>
        <taxon>unclassified sequences</taxon>
        <taxon>metagenomes</taxon>
        <taxon>ecological metagenomes</taxon>
    </lineage>
</organism>
<gene>
    <name evidence="3" type="ORF">B1B_01801</name>
</gene>
<dbReference type="GO" id="GO:0009295">
    <property type="term" value="C:nucleoid"/>
    <property type="evidence" value="ECO:0007669"/>
    <property type="project" value="TreeGrafter"/>
</dbReference>
<dbReference type="PROSITE" id="PS50935">
    <property type="entry name" value="SSB"/>
    <property type="match status" value="1"/>
</dbReference>
<protein>
    <submittedName>
        <fullName evidence="3">Single-strand DNA-binding protein</fullName>
    </submittedName>
</protein>
<comment type="caution">
    <text evidence="3">The sequence shown here is derived from an EMBL/GenBank/DDBJ whole genome shotgun (WGS) entry which is preliminary data.</text>
</comment>
<dbReference type="SUPFAM" id="SSF50249">
    <property type="entry name" value="Nucleic acid-binding proteins"/>
    <property type="match status" value="1"/>
</dbReference>
<dbReference type="PANTHER" id="PTHR10302">
    <property type="entry name" value="SINGLE-STRANDED DNA-BINDING PROTEIN"/>
    <property type="match status" value="1"/>
</dbReference>